<proteinExistence type="predicted"/>
<organism evidence="2 3">
    <name type="scientific">Stackebrandtia endophytica</name>
    <dbReference type="NCBI Taxonomy" id="1496996"/>
    <lineage>
        <taxon>Bacteria</taxon>
        <taxon>Bacillati</taxon>
        <taxon>Actinomycetota</taxon>
        <taxon>Actinomycetes</taxon>
        <taxon>Glycomycetales</taxon>
        <taxon>Glycomycetaceae</taxon>
        <taxon>Stackebrandtia</taxon>
    </lineage>
</organism>
<dbReference type="Gene3D" id="2.60.120.10">
    <property type="entry name" value="Jelly Rolls"/>
    <property type="match status" value="1"/>
</dbReference>
<dbReference type="InterPro" id="IPR014710">
    <property type="entry name" value="RmlC-like_jellyroll"/>
</dbReference>
<keyword evidence="3" id="KW-1185">Reference proteome</keyword>
<dbReference type="SUPFAM" id="SSF51182">
    <property type="entry name" value="RmlC-like cupins"/>
    <property type="match status" value="1"/>
</dbReference>
<accession>A0A543B1J4</accession>
<protein>
    <submittedName>
        <fullName evidence="2">Cupin domain</fullName>
    </submittedName>
</protein>
<dbReference type="RefSeq" id="WP_142043409.1">
    <property type="nucleotide sequence ID" value="NZ_JBHTGS010000003.1"/>
</dbReference>
<reference evidence="2 3" key="1">
    <citation type="submission" date="2019-06" db="EMBL/GenBank/DDBJ databases">
        <title>Sequencing the genomes of 1000 actinobacteria strains.</title>
        <authorList>
            <person name="Klenk H.-P."/>
        </authorList>
    </citation>
    <scope>NUCLEOTIDE SEQUENCE [LARGE SCALE GENOMIC DNA]</scope>
    <source>
        <strain evidence="2 3">DSM 45928</strain>
    </source>
</reference>
<sequence length="124" mass="13463">MSVITPAEATVYHHADNHWHSFVAPRSGSDQLCAWRIDIPAGTRSTPHRVNREEVLYVLTGTLTVTLAGVTGTAEPGDAVFIPIDTLVRVDNLGDEPASAWVTTSTGFQGTFEDGTVFVPEWVR</sequence>
<dbReference type="AlphaFoldDB" id="A0A543B1J4"/>
<comment type="caution">
    <text evidence="2">The sequence shown here is derived from an EMBL/GenBank/DDBJ whole genome shotgun (WGS) entry which is preliminary data.</text>
</comment>
<dbReference type="EMBL" id="VFOW01000001">
    <property type="protein sequence ID" value="TQL78689.1"/>
    <property type="molecule type" value="Genomic_DNA"/>
</dbReference>
<evidence type="ECO:0000259" key="1">
    <source>
        <dbReference type="Pfam" id="PF07883"/>
    </source>
</evidence>
<dbReference type="InParanoid" id="A0A543B1J4"/>
<evidence type="ECO:0000313" key="3">
    <source>
        <dbReference type="Proteomes" id="UP000317043"/>
    </source>
</evidence>
<gene>
    <name evidence="2" type="ORF">FB566_4280</name>
</gene>
<dbReference type="Pfam" id="PF07883">
    <property type="entry name" value="Cupin_2"/>
    <property type="match status" value="1"/>
</dbReference>
<dbReference type="InterPro" id="IPR013096">
    <property type="entry name" value="Cupin_2"/>
</dbReference>
<evidence type="ECO:0000313" key="2">
    <source>
        <dbReference type="EMBL" id="TQL78689.1"/>
    </source>
</evidence>
<dbReference type="OrthoDB" id="5145129at2"/>
<feature type="domain" description="Cupin type-2" evidence="1">
    <location>
        <begin position="36"/>
        <end position="100"/>
    </location>
</feature>
<dbReference type="Proteomes" id="UP000317043">
    <property type="component" value="Unassembled WGS sequence"/>
</dbReference>
<dbReference type="InterPro" id="IPR011051">
    <property type="entry name" value="RmlC_Cupin_sf"/>
</dbReference>
<name>A0A543B1J4_9ACTN</name>